<dbReference type="Proteomes" id="UP000324222">
    <property type="component" value="Unassembled WGS sequence"/>
</dbReference>
<protein>
    <submittedName>
        <fullName evidence="2">Uncharacterized protein</fullName>
    </submittedName>
</protein>
<reference evidence="2 3" key="1">
    <citation type="submission" date="2019-05" db="EMBL/GenBank/DDBJ databases">
        <title>Another draft genome of Portunus trituberculatus and its Hox gene families provides insights of decapod evolution.</title>
        <authorList>
            <person name="Jeong J.-H."/>
            <person name="Song I."/>
            <person name="Kim S."/>
            <person name="Choi T."/>
            <person name="Kim D."/>
            <person name="Ryu S."/>
            <person name="Kim W."/>
        </authorList>
    </citation>
    <scope>NUCLEOTIDE SEQUENCE [LARGE SCALE GENOMIC DNA]</scope>
    <source>
        <tissue evidence="2">Muscle</tissue>
    </source>
</reference>
<comment type="subcellular location">
    <subcellularLocation>
        <location evidence="1">Nucleus</location>
    </subcellularLocation>
</comment>
<dbReference type="AlphaFoldDB" id="A0A5B7GJ16"/>
<keyword evidence="3" id="KW-1185">Reference proteome</keyword>
<comment type="caution">
    <text evidence="2">The sequence shown here is derived from an EMBL/GenBank/DDBJ whole genome shotgun (WGS) entry which is preliminary data.</text>
</comment>
<dbReference type="SUPFAM" id="SSF46689">
    <property type="entry name" value="Homeodomain-like"/>
    <property type="match status" value="1"/>
</dbReference>
<evidence type="ECO:0000256" key="1">
    <source>
        <dbReference type="ARBA" id="ARBA00004123"/>
    </source>
</evidence>
<gene>
    <name evidence="2" type="ORF">E2C01_051007</name>
</gene>
<dbReference type="InterPro" id="IPR009057">
    <property type="entry name" value="Homeodomain-like_sf"/>
</dbReference>
<dbReference type="GO" id="GO:0005634">
    <property type="term" value="C:nucleus"/>
    <property type="evidence" value="ECO:0007669"/>
    <property type="project" value="UniProtKB-SubCell"/>
</dbReference>
<accession>A0A5B7GJ16</accession>
<name>A0A5B7GJ16_PORTR</name>
<evidence type="ECO:0000313" key="2">
    <source>
        <dbReference type="EMBL" id="MPC57038.1"/>
    </source>
</evidence>
<sequence length="276" mass="30940">MKLSMQPCLESLTRTVVVVNMNPLVHLSETWCGGAGHSVVVWRRQCVCRFSVDRFETADLWRRAVVFVTGRQVVLSVLGQRKLRLKMNTVANQTSVETRKTIVTLHCQGLSVPEVARKLGVSAIIVQTLVDYYQSIINRSQHKHPISLQDRAIVEAIRANPNITAAQLKEQCNLPFSLHTVKHLGFDTPPVGGSPGQILRTDLTGASVKRKIGKDSEGSENSCMKKKCTLERKGDEVAVDVKHEEREEVKMEVIEEALEEERDMFDVTTRIQIIDG</sequence>
<organism evidence="2 3">
    <name type="scientific">Portunus trituberculatus</name>
    <name type="common">Swimming crab</name>
    <name type="synonym">Neptunus trituberculatus</name>
    <dbReference type="NCBI Taxonomy" id="210409"/>
    <lineage>
        <taxon>Eukaryota</taxon>
        <taxon>Metazoa</taxon>
        <taxon>Ecdysozoa</taxon>
        <taxon>Arthropoda</taxon>
        <taxon>Crustacea</taxon>
        <taxon>Multicrustacea</taxon>
        <taxon>Malacostraca</taxon>
        <taxon>Eumalacostraca</taxon>
        <taxon>Eucarida</taxon>
        <taxon>Decapoda</taxon>
        <taxon>Pleocyemata</taxon>
        <taxon>Brachyura</taxon>
        <taxon>Eubrachyura</taxon>
        <taxon>Portunoidea</taxon>
        <taxon>Portunidae</taxon>
        <taxon>Portuninae</taxon>
        <taxon>Portunus</taxon>
    </lineage>
</organism>
<proteinExistence type="predicted"/>
<evidence type="ECO:0000313" key="3">
    <source>
        <dbReference type="Proteomes" id="UP000324222"/>
    </source>
</evidence>
<dbReference type="EMBL" id="VSRR010014452">
    <property type="protein sequence ID" value="MPC57038.1"/>
    <property type="molecule type" value="Genomic_DNA"/>
</dbReference>